<dbReference type="eggNOG" id="ENOG5030T2T">
    <property type="taxonomic scope" value="Bacteria"/>
</dbReference>
<gene>
    <name evidence="2" type="ordered locus">TERTU_4713</name>
</gene>
<keyword evidence="3" id="KW-1185">Reference proteome</keyword>
<name>C5BKJ2_TERTT</name>
<dbReference type="OrthoDB" id="5704368at2"/>
<dbReference type="HOGENOM" id="CLU_562487_0_0_6"/>
<dbReference type="Proteomes" id="UP000009080">
    <property type="component" value="Chromosome"/>
</dbReference>
<dbReference type="AlphaFoldDB" id="C5BKJ2"/>
<dbReference type="KEGG" id="ttu:TERTU_4713"/>
<evidence type="ECO:0000256" key="1">
    <source>
        <dbReference type="SAM" id="SignalP"/>
    </source>
</evidence>
<dbReference type="EMBL" id="CP001614">
    <property type="protein sequence ID" value="ACR11750.1"/>
    <property type="molecule type" value="Genomic_DNA"/>
</dbReference>
<proteinExistence type="predicted"/>
<dbReference type="STRING" id="377629.TERTU_4713"/>
<reference evidence="2 3" key="1">
    <citation type="journal article" date="2009" name="PLoS ONE">
        <title>The complete genome of Teredinibacter turnerae T7901: an intracellular endosymbiont of marine wood-boring bivalves (shipworms).</title>
        <authorList>
            <person name="Yang J.C."/>
            <person name="Madupu R."/>
            <person name="Durkin A.S."/>
            <person name="Ekborg N.A."/>
            <person name="Pedamallu C.S."/>
            <person name="Hostetler J.B."/>
            <person name="Radune D."/>
            <person name="Toms B.S."/>
            <person name="Henrissat B."/>
            <person name="Coutinho P.M."/>
            <person name="Schwarz S."/>
            <person name="Field L."/>
            <person name="Trindade-Silva A.E."/>
            <person name="Soares C.A.G."/>
            <person name="Elshahawi S."/>
            <person name="Hanora A."/>
            <person name="Schmidt E.W."/>
            <person name="Haygood M.G."/>
            <person name="Posfai J."/>
            <person name="Benner J."/>
            <person name="Madinger C."/>
            <person name="Nove J."/>
            <person name="Anton B."/>
            <person name="Chaudhary K."/>
            <person name="Foster J."/>
            <person name="Holman A."/>
            <person name="Kumar S."/>
            <person name="Lessard P.A."/>
            <person name="Luyten Y.A."/>
            <person name="Slatko B."/>
            <person name="Wood N."/>
            <person name="Wu B."/>
            <person name="Teplitski M."/>
            <person name="Mougous J.D."/>
            <person name="Ward N."/>
            <person name="Eisen J.A."/>
            <person name="Badger J.H."/>
            <person name="Distel D.L."/>
        </authorList>
    </citation>
    <scope>NUCLEOTIDE SEQUENCE [LARGE SCALE GENOMIC DNA]</scope>
    <source>
        <strain evidence="3">ATCC 39867 / T7901</strain>
    </source>
</reference>
<feature type="chain" id="PRO_5002948904" evidence="1">
    <location>
        <begin position="28"/>
        <end position="485"/>
    </location>
</feature>
<feature type="signal peptide" evidence="1">
    <location>
        <begin position="1"/>
        <end position="27"/>
    </location>
</feature>
<dbReference type="RefSeq" id="WP_015817861.1">
    <property type="nucleotide sequence ID" value="NC_012997.1"/>
</dbReference>
<keyword evidence="1" id="KW-0732">Signal</keyword>
<evidence type="ECO:0000313" key="2">
    <source>
        <dbReference type="EMBL" id="ACR11750.1"/>
    </source>
</evidence>
<organism evidence="2 3">
    <name type="scientific">Teredinibacter turnerae (strain ATCC 39867 / T7901)</name>
    <dbReference type="NCBI Taxonomy" id="377629"/>
    <lineage>
        <taxon>Bacteria</taxon>
        <taxon>Pseudomonadati</taxon>
        <taxon>Pseudomonadota</taxon>
        <taxon>Gammaproteobacteria</taxon>
        <taxon>Cellvibrionales</taxon>
        <taxon>Cellvibrionaceae</taxon>
        <taxon>Teredinibacter</taxon>
    </lineage>
</organism>
<protein>
    <submittedName>
        <fullName evidence="2">Uncharacterized protein</fullName>
    </submittedName>
</protein>
<evidence type="ECO:0000313" key="3">
    <source>
        <dbReference type="Proteomes" id="UP000009080"/>
    </source>
</evidence>
<accession>C5BKJ2</accession>
<sequence>MLSTYFARQVTTLILFSTLFLTYQVAAADKPATHAQAAQNTPSAENLVIGQLLLSNDPGEVAFAGELMEFAEQIDQRISDVAAAVLYQHYEHTLPQWFNMTYALARGIGSTHNARYLPFLQNVLQNSELRHLKNLSKHAIARIKGDTRVLGTTLSPESIDLADIHHWLKAQRQTAPGAALESVAVGDDLEAVFAKLGSPATLGLYDHFLTKTDLAKQRYKELFLNYPYLGEVRLSRANPESPLRVHKVVEAFHIPEGQRITTQSGTDYETVVAYFAAQMASGVYLTQRDAYKQLQWSGLTDARIYDPLQQEIEKRLPAMNDKQDVDEVAWLIKFLAISGNYRYLTFMQTIANDTRNDKILQHTRIGIANLHVYVTWNKVLNRNLQLAPAGQLQALRVYNMLSGPYLPLQANGAKKLVQENIVNPQITELAFSLLNQYGMTADNRDQVNLTIWLARYLVAHGGEEGIALVKQLKESSVSKKVRKSV</sequence>